<dbReference type="InterPro" id="IPR036291">
    <property type="entry name" value="NAD(P)-bd_dom_sf"/>
</dbReference>
<dbReference type="Gene3D" id="3.40.50.720">
    <property type="entry name" value="NAD(P)-binding Rossmann-like Domain"/>
    <property type="match status" value="1"/>
</dbReference>
<dbReference type="EMBL" id="CP010537">
    <property type="protein sequence ID" value="AJG23889.1"/>
    <property type="molecule type" value="Genomic_DNA"/>
</dbReference>
<dbReference type="PANTHER" id="PTHR24321:SF15">
    <property type="entry name" value="OXIDOREDUCTASE UCPA"/>
    <property type="match status" value="1"/>
</dbReference>
<evidence type="ECO:0000313" key="3">
    <source>
        <dbReference type="EMBL" id="AJG23889.1"/>
    </source>
</evidence>
<dbReference type="PANTHER" id="PTHR24321">
    <property type="entry name" value="DEHYDROGENASES, SHORT CHAIN"/>
    <property type="match status" value="1"/>
</dbReference>
<dbReference type="AlphaFoldDB" id="A0A0C4YP96"/>
<sequence length="261" mass="27336">MEYPFNLFDLRGKVAAITGAARGIGAETARVLAAAGAKVAVLDLLEADGQAAVRRIEAEGGQAAFWKLDVSSEAEVGKVFGEIAARFGRLDILINNAGIDGVNAPTHELALAQWQRVMDVNVTGTFLCTKHAIAHLERAGGGSIVNVSSMYGIVGGPDVPPYHASKAAVRMMAKTDAMLYAGKNIRANSVHPGYIRTPMLEEVAHASGQGEGLFAYLGAQAPMGRLGEPRDIAAGILYLVSDAARYVTGAELVIDGGYTAR</sequence>
<name>A0A0C4YP96_9BURK</name>
<dbReference type="NCBIfam" id="NF005559">
    <property type="entry name" value="PRK07231.1"/>
    <property type="match status" value="1"/>
</dbReference>
<dbReference type="PRINTS" id="PR00080">
    <property type="entry name" value="SDRFAMILY"/>
</dbReference>
<evidence type="ECO:0000313" key="4">
    <source>
        <dbReference type="Proteomes" id="UP000031843"/>
    </source>
</evidence>
<keyword evidence="4" id="KW-1185">Reference proteome</keyword>
<dbReference type="KEGG" id="cbw:RR42_s2307"/>
<proteinExistence type="inferred from homology"/>
<dbReference type="Pfam" id="PF13561">
    <property type="entry name" value="adh_short_C2"/>
    <property type="match status" value="1"/>
</dbReference>
<comment type="similarity">
    <text evidence="1">Belongs to the short-chain dehydrogenases/reductases (SDR) family.</text>
</comment>
<protein>
    <submittedName>
        <fullName evidence="3">3-oxoacyl-[acyl-carrier protein] reductase</fullName>
        <ecNumber evidence="3">1.1.1.100</ecNumber>
    </submittedName>
</protein>
<gene>
    <name evidence="3" type="ORF">RR42_s2307</name>
</gene>
<keyword evidence="2 3" id="KW-0560">Oxidoreductase</keyword>
<evidence type="ECO:0000256" key="2">
    <source>
        <dbReference type="ARBA" id="ARBA00023002"/>
    </source>
</evidence>
<dbReference type="OrthoDB" id="8687320at2"/>
<dbReference type="SUPFAM" id="SSF51735">
    <property type="entry name" value="NAD(P)-binding Rossmann-fold domains"/>
    <property type="match status" value="1"/>
</dbReference>
<dbReference type="Proteomes" id="UP000031843">
    <property type="component" value="Chromosome secondary"/>
</dbReference>
<reference evidence="3 4" key="1">
    <citation type="journal article" date="2015" name="Genome Announc.">
        <title>Complete Genome Sequence of Cupriavidus basilensis 4G11, Isolated from the Oak Ridge Field Research Center Site.</title>
        <authorList>
            <person name="Ray J."/>
            <person name="Waters R.J."/>
            <person name="Skerker J.M."/>
            <person name="Kuehl J.V."/>
            <person name="Price M.N."/>
            <person name="Huang J."/>
            <person name="Chakraborty R."/>
            <person name="Arkin A.P."/>
            <person name="Deutschbauer A."/>
        </authorList>
    </citation>
    <scope>NUCLEOTIDE SEQUENCE [LARGE SCALE GENOMIC DNA]</scope>
    <source>
        <strain evidence="3">4G11</strain>
    </source>
</reference>
<organism evidence="3 4">
    <name type="scientific">Cupriavidus basilensis</name>
    <dbReference type="NCBI Taxonomy" id="68895"/>
    <lineage>
        <taxon>Bacteria</taxon>
        <taxon>Pseudomonadati</taxon>
        <taxon>Pseudomonadota</taxon>
        <taxon>Betaproteobacteria</taxon>
        <taxon>Burkholderiales</taxon>
        <taxon>Burkholderiaceae</taxon>
        <taxon>Cupriavidus</taxon>
    </lineage>
</organism>
<dbReference type="GO" id="GO:0004316">
    <property type="term" value="F:3-oxoacyl-[acyl-carrier-protein] reductase (NADPH) activity"/>
    <property type="evidence" value="ECO:0007669"/>
    <property type="project" value="UniProtKB-EC"/>
</dbReference>
<accession>A0A0C4YP96</accession>
<dbReference type="STRING" id="68895.RR42_s2307"/>
<dbReference type="FunFam" id="3.40.50.720:FF:000084">
    <property type="entry name" value="Short-chain dehydrogenase reductase"/>
    <property type="match status" value="1"/>
</dbReference>
<evidence type="ECO:0000256" key="1">
    <source>
        <dbReference type="ARBA" id="ARBA00006484"/>
    </source>
</evidence>
<dbReference type="EC" id="1.1.1.100" evidence="3"/>
<dbReference type="PRINTS" id="PR00081">
    <property type="entry name" value="GDHRDH"/>
</dbReference>
<dbReference type="InterPro" id="IPR002347">
    <property type="entry name" value="SDR_fam"/>
</dbReference>
<dbReference type="RefSeq" id="WP_043355858.1">
    <property type="nucleotide sequence ID" value="NZ_CP010537.1"/>
</dbReference>